<dbReference type="CDD" id="cd03449">
    <property type="entry name" value="R_hydratase"/>
    <property type="match status" value="1"/>
</dbReference>
<dbReference type="PANTHER" id="PTHR43437">
    <property type="entry name" value="HYDROXYACYL-THIOESTER DEHYDRATASE TYPE 2, MITOCHONDRIAL-RELATED"/>
    <property type="match status" value="1"/>
</dbReference>
<dbReference type="EMBL" id="CP049916">
    <property type="protein sequence ID" value="QIO09893.1"/>
    <property type="molecule type" value="Genomic_DNA"/>
</dbReference>
<dbReference type="KEGG" id="alj:G8D99_13300"/>
<dbReference type="Pfam" id="PF01575">
    <property type="entry name" value="MaoC_dehydratas"/>
    <property type="match status" value="1"/>
</dbReference>
<feature type="domain" description="MaoC-like" evidence="2">
    <location>
        <begin position="16"/>
        <end position="114"/>
    </location>
</feature>
<sequence>MKLAHIDDFHVGLSHTLTRTIDAKKVDQYIELCGDQNPIHHDETYAAQTEFKRPIAHGFLTASFFSPIFGLHLPGPGAIYVSHNLRFLKPVYVGDTVEVSATVTKVDHERKRIQFDTICEIKGVRVIEGEAELYVPTPTEAGQAALEATTLTL</sequence>
<dbReference type="InterPro" id="IPR002539">
    <property type="entry name" value="MaoC-like_dom"/>
</dbReference>
<dbReference type="GO" id="GO:0006633">
    <property type="term" value="P:fatty acid biosynthetic process"/>
    <property type="evidence" value="ECO:0007669"/>
    <property type="project" value="TreeGrafter"/>
</dbReference>
<dbReference type="Gene3D" id="3.10.129.10">
    <property type="entry name" value="Hotdog Thioesterase"/>
    <property type="match status" value="1"/>
</dbReference>
<protein>
    <submittedName>
        <fullName evidence="3">MaoC family dehydratase</fullName>
    </submittedName>
</protein>
<dbReference type="InterPro" id="IPR029069">
    <property type="entry name" value="HotDog_dom_sf"/>
</dbReference>
<evidence type="ECO:0000313" key="3">
    <source>
        <dbReference type="EMBL" id="QIO09893.1"/>
    </source>
</evidence>
<name>A0A6G8S7H9_9GAMM</name>
<dbReference type="GO" id="GO:0019171">
    <property type="term" value="F:(3R)-hydroxyacyl-[acyl-carrier-protein] dehydratase activity"/>
    <property type="evidence" value="ECO:0007669"/>
    <property type="project" value="TreeGrafter"/>
</dbReference>
<dbReference type="InterPro" id="IPR050965">
    <property type="entry name" value="UPF0336/Enoyl-CoA_hydratase"/>
</dbReference>
<dbReference type="AlphaFoldDB" id="A0A6G8S7H9"/>
<evidence type="ECO:0000259" key="2">
    <source>
        <dbReference type="Pfam" id="PF01575"/>
    </source>
</evidence>
<evidence type="ECO:0000313" key="4">
    <source>
        <dbReference type="Proteomes" id="UP000501939"/>
    </source>
</evidence>
<keyword evidence="4" id="KW-1185">Reference proteome</keyword>
<reference evidence="3 4" key="1">
    <citation type="submission" date="2020-03" db="EMBL/GenBank/DDBJ databases">
        <authorList>
            <person name="Zhu W."/>
        </authorList>
    </citation>
    <scope>NUCLEOTIDE SEQUENCE [LARGE SCALE GENOMIC DNA]</scope>
    <source>
        <strain evidence="3 4">185</strain>
    </source>
</reference>
<dbReference type="SUPFAM" id="SSF54637">
    <property type="entry name" value="Thioesterase/thiol ester dehydrase-isomerase"/>
    <property type="match status" value="1"/>
</dbReference>
<dbReference type="Proteomes" id="UP000501939">
    <property type="component" value="Chromosome"/>
</dbReference>
<organism evidence="3 4">
    <name type="scientific">Acinetobacter lanii</name>
    <dbReference type="NCBI Taxonomy" id="2715163"/>
    <lineage>
        <taxon>Bacteria</taxon>
        <taxon>Pseudomonadati</taxon>
        <taxon>Pseudomonadota</taxon>
        <taxon>Gammaproteobacteria</taxon>
        <taxon>Moraxellales</taxon>
        <taxon>Moraxellaceae</taxon>
        <taxon>Acinetobacter</taxon>
    </lineage>
</organism>
<proteinExistence type="predicted"/>
<evidence type="ECO:0000256" key="1">
    <source>
        <dbReference type="ARBA" id="ARBA00023239"/>
    </source>
</evidence>
<dbReference type="PANTHER" id="PTHR43437:SF3">
    <property type="entry name" value="HYDROXYACYL-THIOESTER DEHYDRATASE TYPE 2, MITOCHONDRIAL"/>
    <property type="match status" value="1"/>
</dbReference>
<dbReference type="FunFam" id="3.10.129.10:FF:000042">
    <property type="entry name" value="MaoC domain protein dehydratase"/>
    <property type="match status" value="1"/>
</dbReference>
<accession>A0A6G8S7H9</accession>
<dbReference type="RefSeq" id="WP_166326701.1">
    <property type="nucleotide sequence ID" value="NZ_CP049916.1"/>
</dbReference>
<gene>
    <name evidence="3" type="ORF">G8D99_13300</name>
</gene>
<keyword evidence="1" id="KW-0456">Lyase</keyword>